<dbReference type="CDD" id="cd17536">
    <property type="entry name" value="REC_YesN-like"/>
    <property type="match status" value="1"/>
</dbReference>
<keyword evidence="2" id="KW-0963">Cytoplasm</keyword>
<dbReference type="SUPFAM" id="SSF52172">
    <property type="entry name" value="CheY-like"/>
    <property type="match status" value="1"/>
</dbReference>
<proteinExistence type="predicted"/>
<dbReference type="InterPro" id="IPR009057">
    <property type="entry name" value="Homeodomain-like_sf"/>
</dbReference>
<dbReference type="SUPFAM" id="SSF46689">
    <property type="entry name" value="Homeodomain-like"/>
    <property type="match status" value="2"/>
</dbReference>
<keyword evidence="5" id="KW-0805">Transcription regulation</keyword>
<evidence type="ECO:0000313" key="12">
    <source>
        <dbReference type="Proteomes" id="UP001260980"/>
    </source>
</evidence>
<evidence type="ECO:0000259" key="10">
    <source>
        <dbReference type="PROSITE" id="PS50110"/>
    </source>
</evidence>
<evidence type="ECO:0000256" key="5">
    <source>
        <dbReference type="ARBA" id="ARBA00023015"/>
    </source>
</evidence>
<dbReference type="PROSITE" id="PS01124">
    <property type="entry name" value="HTH_ARAC_FAMILY_2"/>
    <property type="match status" value="1"/>
</dbReference>
<dbReference type="Gene3D" id="1.10.10.60">
    <property type="entry name" value="Homeodomain-like"/>
    <property type="match status" value="2"/>
</dbReference>
<evidence type="ECO:0000259" key="9">
    <source>
        <dbReference type="PROSITE" id="PS01124"/>
    </source>
</evidence>
<evidence type="ECO:0000313" key="11">
    <source>
        <dbReference type="EMBL" id="MDU0200805.1"/>
    </source>
</evidence>
<evidence type="ECO:0000256" key="3">
    <source>
        <dbReference type="ARBA" id="ARBA00022553"/>
    </source>
</evidence>
<evidence type="ECO:0000256" key="1">
    <source>
        <dbReference type="ARBA" id="ARBA00004496"/>
    </source>
</evidence>
<keyword evidence="4" id="KW-0902">Two-component regulatory system</keyword>
<dbReference type="InterPro" id="IPR018060">
    <property type="entry name" value="HTH_AraC"/>
</dbReference>
<dbReference type="PROSITE" id="PS50110">
    <property type="entry name" value="RESPONSE_REGULATORY"/>
    <property type="match status" value="1"/>
</dbReference>
<dbReference type="InterPro" id="IPR051552">
    <property type="entry name" value="HptR"/>
</dbReference>
<evidence type="ECO:0000256" key="8">
    <source>
        <dbReference type="PROSITE-ProRule" id="PRU00169"/>
    </source>
</evidence>
<feature type="modified residue" description="4-aspartylphosphate" evidence="8">
    <location>
        <position position="54"/>
    </location>
</feature>
<feature type="domain" description="Response regulatory" evidence="10">
    <location>
        <begin position="3"/>
        <end position="119"/>
    </location>
</feature>
<dbReference type="InterPro" id="IPR020449">
    <property type="entry name" value="Tscrpt_reg_AraC-type_HTH"/>
</dbReference>
<evidence type="ECO:0000256" key="2">
    <source>
        <dbReference type="ARBA" id="ARBA00022490"/>
    </source>
</evidence>
<dbReference type="PRINTS" id="PR00032">
    <property type="entry name" value="HTHARAC"/>
</dbReference>
<protein>
    <submittedName>
        <fullName evidence="11">Response regulator</fullName>
    </submittedName>
</protein>
<name>A0ABU3R955_9BACL</name>
<dbReference type="InterPro" id="IPR001789">
    <property type="entry name" value="Sig_transdc_resp-reg_receiver"/>
</dbReference>
<comment type="caution">
    <text evidence="11">The sequence shown here is derived from an EMBL/GenBank/DDBJ whole genome shotgun (WGS) entry which is preliminary data.</text>
</comment>
<dbReference type="SMART" id="SM00342">
    <property type="entry name" value="HTH_ARAC"/>
    <property type="match status" value="1"/>
</dbReference>
<dbReference type="SMART" id="SM00448">
    <property type="entry name" value="REC"/>
    <property type="match status" value="1"/>
</dbReference>
<dbReference type="PANTHER" id="PTHR42713:SF3">
    <property type="entry name" value="TRANSCRIPTIONAL REGULATORY PROTEIN HPTR"/>
    <property type="match status" value="1"/>
</dbReference>
<keyword evidence="3 8" id="KW-0597">Phosphoprotein</keyword>
<dbReference type="Gene3D" id="3.40.50.2300">
    <property type="match status" value="1"/>
</dbReference>
<dbReference type="InterPro" id="IPR011006">
    <property type="entry name" value="CheY-like_superfamily"/>
</dbReference>
<evidence type="ECO:0000256" key="6">
    <source>
        <dbReference type="ARBA" id="ARBA00023125"/>
    </source>
</evidence>
<gene>
    <name evidence="11" type="ORF">RQP52_06855</name>
</gene>
<feature type="domain" description="HTH araC/xylS-type" evidence="9">
    <location>
        <begin position="413"/>
        <end position="511"/>
    </location>
</feature>
<dbReference type="Pfam" id="PF12833">
    <property type="entry name" value="HTH_18"/>
    <property type="match status" value="1"/>
</dbReference>
<reference evidence="11 12" key="1">
    <citation type="submission" date="2023-10" db="EMBL/GenBank/DDBJ databases">
        <title>Paenibacillus strain PFR10 Genome sequencing and assembly.</title>
        <authorList>
            <person name="Kim I."/>
        </authorList>
    </citation>
    <scope>NUCLEOTIDE SEQUENCE [LARGE SCALE GENOMIC DNA]</scope>
    <source>
        <strain evidence="11 12">PFR10</strain>
    </source>
</reference>
<dbReference type="Pfam" id="PF00072">
    <property type="entry name" value="Response_reg"/>
    <property type="match status" value="1"/>
</dbReference>
<evidence type="ECO:0000256" key="4">
    <source>
        <dbReference type="ARBA" id="ARBA00023012"/>
    </source>
</evidence>
<keyword evidence="12" id="KW-1185">Reference proteome</keyword>
<comment type="subcellular location">
    <subcellularLocation>
        <location evidence="1">Cytoplasm</location>
    </subcellularLocation>
</comment>
<dbReference type="PANTHER" id="PTHR42713">
    <property type="entry name" value="HISTIDINE KINASE-RELATED"/>
    <property type="match status" value="1"/>
</dbReference>
<accession>A0ABU3R955</accession>
<sequence length="514" mass="59581">MYKALVVDDEKIEREGIKFLIETLGLSLQTAEAENGVKAWEYLQANEVDILFTDIRMPFMDGLALATKAKKLNPKLKVIIVSAFGDFEYAKQAIQIHVVHYLLKPVEVSEFLEVVTQVVHLCDEDREQRERTLKLQQVYEIGSRYVQEQTLLNLLQGSASTRNGIAGESVFDWLDENTRYRMVLLDMQRKFFDSVDHGFESEVKSKLPWECLYVNLNEYQSLLFLHIEDSWDNNTSLEPNGQQLQEFLLAKYSADHVLIFSKVLNGFQLLSAEFQEMEKVLEHKFFLPATAMMFTEQTCAPRQEEPADIDGLLEKISTYINYGESHLIRTGIERMFESLRNSNRLSTIYVKYICTEIAKKYVQTYKREHHACFQRFVEQIYTTQNLVQLKDLMIELIEKREKTSTESPRKVIGEVLKLIHRDYGQDIGLDSLAEKAYLSPSYLSHLFKKETGASLVKYITCYRLDKAGELLRSTTKKISDISQEVGYTNFAYFCSIFKNYYGKTPAKYREGDSA</sequence>
<dbReference type="Proteomes" id="UP001260980">
    <property type="component" value="Unassembled WGS sequence"/>
</dbReference>
<dbReference type="RefSeq" id="WP_315950284.1">
    <property type="nucleotide sequence ID" value="NZ_JAWCUD010000001.1"/>
</dbReference>
<keyword evidence="7" id="KW-0804">Transcription</keyword>
<evidence type="ECO:0000256" key="7">
    <source>
        <dbReference type="ARBA" id="ARBA00023163"/>
    </source>
</evidence>
<keyword evidence="6" id="KW-0238">DNA-binding</keyword>
<organism evidence="11 12">
    <name type="scientific">Paenibacillus violae</name>
    <dbReference type="NCBI Taxonomy" id="3077234"/>
    <lineage>
        <taxon>Bacteria</taxon>
        <taxon>Bacillati</taxon>
        <taxon>Bacillota</taxon>
        <taxon>Bacilli</taxon>
        <taxon>Bacillales</taxon>
        <taxon>Paenibacillaceae</taxon>
        <taxon>Paenibacillus</taxon>
    </lineage>
</organism>
<dbReference type="EMBL" id="JAWCUD010000001">
    <property type="protein sequence ID" value="MDU0200805.1"/>
    <property type="molecule type" value="Genomic_DNA"/>
</dbReference>